<name>A0A1I3B404_9EURY</name>
<dbReference type="Proteomes" id="UP000323537">
    <property type="component" value="Unassembled WGS sequence"/>
</dbReference>
<evidence type="ECO:0008006" key="3">
    <source>
        <dbReference type="Google" id="ProtNLM"/>
    </source>
</evidence>
<gene>
    <name evidence="1" type="ORF">SAMN04488066_10947</name>
</gene>
<accession>A0A1I3B404</accession>
<proteinExistence type="predicted"/>
<sequence length="140" mass="16452">MNVRRWTPFTFIAPDRYVDRADRWDSFDLEEWSESEYDWRQDAWNGVRDFAREPRECVDVGRGDCEDYALVALSWAVANDRDGIGIGFCWDLPYPWPRHVIAFDDERVYSSGEIYEGSVGEWKADSRYSLVLKRPVTDPA</sequence>
<evidence type="ECO:0000313" key="2">
    <source>
        <dbReference type="Proteomes" id="UP000323537"/>
    </source>
</evidence>
<evidence type="ECO:0000313" key="1">
    <source>
        <dbReference type="EMBL" id="SFH56826.1"/>
    </source>
</evidence>
<protein>
    <recommendedName>
        <fullName evidence="3">Transglutaminase-like superfamily protein</fullName>
    </recommendedName>
</protein>
<keyword evidence="2" id="KW-1185">Reference proteome</keyword>
<dbReference type="OrthoDB" id="314529at2157"/>
<dbReference type="RefSeq" id="WP_149784486.1">
    <property type="nucleotide sequence ID" value="NZ_BAAADP010000001.1"/>
</dbReference>
<dbReference type="EMBL" id="FOPZ01000009">
    <property type="protein sequence ID" value="SFH56826.1"/>
    <property type="molecule type" value="Genomic_DNA"/>
</dbReference>
<dbReference type="AlphaFoldDB" id="A0A1I3B404"/>
<organism evidence="1 2">
    <name type="scientific">Halorubrum aquaticum</name>
    <dbReference type="NCBI Taxonomy" id="387340"/>
    <lineage>
        <taxon>Archaea</taxon>
        <taxon>Methanobacteriati</taxon>
        <taxon>Methanobacteriota</taxon>
        <taxon>Stenosarchaea group</taxon>
        <taxon>Halobacteria</taxon>
        <taxon>Halobacteriales</taxon>
        <taxon>Haloferacaceae</taxon>
        <taxon>Halorubrum</taxon>
    </lineage>
</organism>
<reference evidence="1 2" key="1">
    <citation type="submission" date="2016-10" db="EMBL/GenBank/DDBJ databases">
        <authorList>
            <person name="Varghese N."/>
            <person name="Submissions S."/>
        </authorList>
    </citation>
    <scope>NUCLEOTIDE SEQUENCE [LARGE SCALE GENOMIC DNA]</scope>
    <source>
        <strain evidence="1 2">CGMCC 1.6377</strain>
    </source>
</reference>